<gene>
    <name evidence="9" type="primary">ORF38</name>
</gene>
<comment type="catalytic activity">
    <reaction evidence="7">
        <text>RNA(n) + a ribonucleoside 5'-triphosphate = RNA(n+1) + diphosphate</text>
        <dbReference type="Rhea" id="RHEA:21248"/>
        <dbReference type="Rhea" id="RHEA-COMP:14527"/>
        <dbReference type="Rhea" id="RHEA-COMP:17342"/>
        <dbReference type="ChEBI" id="CHEBI:33019"/>
        <dbReference type="ChEBI" id="CHEBI:61557"/>
        <dbReference type="ChEBI" id="CHEBI:140395"/>
        <dbReference type="EC" id="2.7.7.6"/>
    </reaction>
</comment>
<keyword evidence="6" id="KW-0804">Transcription</keyword>
<dbReference type="EMBL" id="AF325155">
    <property type="protein sequence ID" value="AAL01723.1"/>
    <property type="molecule type" value="Genomic_DNA"/>
</dbReference>
<dbReference type="EC" id="2.7.7.6" evidence="2"/>
<evidence type="ECO:0000256" key="1">
    <source>
        <dbReference type="ARBA" id="ARBA00006835"/>
    </source>
</evidence>
<evidence type="ECO:0000313" key="9">
    <source>
        <dbReference type="EMBL" id="QHN73888.1"/>
    </source>
</evidence>
<dbReference type="Proteomes" id="UP000202667">
    <property type="component" value="Segment"/>
</dbReference>
<proteinExistence type="inferred from homology"/>
<evidence type="ECO:0000256" key="7">
    <source>
        <dbReference type="ARBA" id="ARBA00048552"/>
    </source>
</evidence>
<keyword evidence="5" id="KW-0548">Nucleotidyltransferase</keyword>
<evidence type="ECO:0000256" key="5">
    <source>
        <dbReference type="ARBA" id="ARBA00022695"/>
    </source>
</evidence>
<sequence length="918" mass="106201">MTDVVSDFDHVYNIICNNYNLNFYLNCVDKSNNTCTIKYLQERKSYFCCAVDDSTGRCVLHRCVLIVFGTWLDKKFRKRQSGCDVVKSGGDDDDDDGDAIEERSNIRGTFMIDGRFLSFPNVMMNNNILMHNFYDKLYSKNCKRMFLYGNMDEEKRINRAIQLVYDDHEDVLFARDVYAKDYVVNDNLNETLETYLRSSGKWEPLNFLFDFGKNQTDKMFDRIKMIMRAEINYSIDSLSNKIIYKHAYLAYLLYKPILKMYQTSKFDSNGSATNGSVTLKKFGGNQSGGVMYPKDCKKIVDTIVNGKLIHVISKTFSKQKKNFLNHQDNSSNNNIEMCPPMIKYRVGNEVVRIINDNMRQDMLKQERDFVKFVDSFFHGEMTVAGKKFFLCRDVRLPNVDYESIAKKFKDLIESNLIVRRDEDDESGNETKSSGGGGGGGDDDEWLMIAFNNRPTTFSCKRKHLVRIVYEFKRKRFPVEIKLFKNILFVNHHEGMICIRKHILINDKVNISALLTPYEYHNGESIVAQIKARIVDADHVSALMSKTLQYYYRSHLHIFATIPVPKLIVSVTNLKNAMPVIEYDDVEWNENRERFIRNLPVGNSVVASRSSVHNNKMINLWTLVRDSRLMTAEDPYIPNVTLPVKLFNNKVNRLKGKMVYASKSKTPIVKFFKSESNNFVDTNEGHVLAMAGVLVSNVKINWTHDGKRYKIEQCKNKSFYIFKIYTFLRRIKSQRIEFIDAKLSTLNDFVYVKFSIVTSTNNLDGIKICGIHGQKGVMNSSEDLTEWMAEDGTHAQICLSPVSFLSRQSNFDYIERKYVVRGGDHTDPSAVRYPMFNIPYMLFNNTPDNIYKEFNRHNYTGHEKIEGTRLDQWSINQSFAGNRWAESLQCVRGGTNLPDPSGEYKVLTSLLHCNNVIVN</sequence>
<name>Q91BI3_NPVST</name>
<dbReference type="GO" id="GO:0000428">
    <property type="term" value="C:DNA-directed RNA polymerase complex"/>
    <property type="evidence" value="ECO:0007669"/>
    <property type="project" value="UniProtKB-KW"/>
</dbReference>
<dbReference type="InterPro" id="IPR007121">
    <property type="entry name" value="RNA_pol_bsu_CS"/>
</dbReference>
<dbReference type="Gene3D" id="2.40.270.10">
    <property type="entry name" value="DNA-directed RNA polymerase, subunit 2, domain 6"/>
    <property type="match status" value="1"/>
</dbReference>
<dbReference type="InterPro" id="IPR007025">
    <property type="entry name" value="LEF-8"/>
</dbReference>
<dbReference type="EMBL" id="MN342245">
    <property type="protein sequence ID" value="QHN73888.1"/>
    <property type="molecule type" value="Genomic_DNA"/>
</dbReference>
<evidence type="ECO:0000256" key="3">
    <source>
        <dbReference type="ARBA" id="ARBA00022478"/>
    </source>
</evidence>
<dbReference type="InterPro" id="IPR037033">
    <property type="entry name" value="DNA-dir_RNAP_su2_hyb_sf"/>
</dbReference>
<evidence type="ECO:0000313" key="10">
    <source>
        <dbReference type="Proteomes" id="UP000202667"/>
    </source>
</evidence>
<dbReference type="Pfam" id="PF04941">
    <property type="entry name" value="LEF-8"/>
    <property type="match status" value="1"/>
</dbReference>
<keyword evidence="10" id="KW-1185">Reference proteome</keyword>
<dbReference type="KEGG" id="vg:922252"/>
<protein>
    <recommendedName>
        <fullName evidence="2">DNA-directed RNA polymerase</fullName>
        <ecNumber evidence="2">2.7.7.6</ecNumber>
    </recommendedName>
</protein>
<evidence type="ECO:0000313" key="8">
    <source>
        <dbReference type="EMBL" id="AAL01723.1"/>
    </source>
</evidence>
<dbReference type="GO" id="GO:0006351">
    <property type="term" value="P:DNA-templated transcription"/>
    <property type="evidence" value="ECO:0007669"/>
    <property type="project" value="InterPro"/>
</dbReference>
<keyword evidence="3" id="KW-0240">DNA-directed RNA polymerase</keyword>
<dbReference type="RefSeq" id="NP_258306.1">
    <property type="nucleotide sequence ID" value="NC_003102.1"/>
</dbReference>
<reference evidence="8 10" key="1">
    <citation type="journal article" date="2001" name="Virology">
        <title>Sequence analysis of the Spodoptera litura multicapsid nucleopolyhedrovirus genome.</title>
        <authorList>
            <person name="Pang Y."/>
            <person name="Yu J."/>
            <person name="Wang L."/>
            <person name="Hu X."/>
            <person name="Bao W."/>
            <person name="Li G."/>
            <person name="Chen C."/>
            <person name="Han H."/>
            <person name="Hu S."/>
            <person name="Yang H."/>
        </authorList>
    </citation>
    <scope>NUCLEOTIDE SEQUENCE [LARGE SCALE GENOMIC DNA]</scope>
    <source>
        <strain evidence="8 10">G2</strain>
    </source>
</reference>
<dbReference type="GO" id="GO:0003899">
    <property type="term" value="F:DNA-directed RNA polymerase activity"/>
    <property type="evidence" value="ECO:0007669"/>
    <property type="project" value="UniProtKB-EC"/>
</dbReference>
<comment type="similarity">
    <text evidence="1">Belongs to the RNA polymerase beta chain family.</text>
</comment>
<keyword evidence="4" id="KW-0808">Transferase</keyword>
<evidence type="ECO:0000256" key="4">
    <source>
        <dbReference type="ARBA" id="ARBA00022679"/>
    </source>
</evidence>
<dbReference type="GO" id="GO:0003677">
    <property type="term" value="F:DNA binding"/>
    <property type="evidence" value="ECO:0007669"/>
    <property type="project" value="InterPro"/>
</dbReference>
<accession>Q91BI3</accession>
<dbReference type="OrthoDB" id="898at10239"/>
<organism evidence="8 10">
    <name type="scientific">Spodoptera litura multicapsid nucleopolyhedrovirus</name>
    <name type="common">SpltMNPV</name>
    <dbReference type="NCBI Taxonomy" id="46242"/>
    <lineage>
        <taxon>Viruses</taxon>
        <taxon>Viruses incertae sedis</taxon>
        <taxon>Naldaviricetes</taxon>
        <taxon>Lefavirales</taxon>
        <taxon>Baculoviridae</taxon>
        <taxon>Alphabaculovirus</taxon>
        <taxon>Alphabaculovirus spliturae</taxon>
    </lineage>
</organism>
<dbReference type="PROSITE" id="PS01166">
    <property type="entry name" value="RNA_POL_BETA"/>
    <property type="match status" value="1"/>
</dbReference>
<reference evidence="9" key="2">
    <citation type="journal article" date="2019" name="Viruses">
        <title>Identification of Loci Associated with Enhanced Virulence in Spodoptera litura Nucleopolyhedrovirus Isolates Using Deep Sequencing.</title>
        <authorList>
            <person name="Zwart M.P."/>
            <person name="Ali G."/>
            <person name="Strien E.A.V."/>
            <person name="Schijlen E.G.W.M."/>
            <person name="Wang M."/>
            <person name="Werf W.V."/>
            <person name="Vlak J.M."/>
        </authorList>
    </citation>
    <scope>NUCLEOTIDE SEQUENCE</scope>
    <source>
        <strain evidence="9">G2</strain>
    </source>
</reference>
<evidence type="ECO:0000256" key="6">
    <source>
        <dbReference type="ARBA" id="ARBA00023163"/>
    </source>
</evidence>
<evidence type="ECO:0000256" key="2">
    <source>
        <dbReference type="ARBA" id="ARBA00012418"/>
    </source>
</evidence>
<organismHost>
    <name type="scientific">Lepidoptera</name>
    <name type="common">moths &amp; butterflies</name>
    <dbReference type="NCBI Taxonomy" id="7088"/>
</organismHost>